<keyword evidence="4" id="KW-1185">Reference proteome</keyword>
<dbReference type="InterPro" id="IPR051908">
    <property type="entry name" value="Ribosomal_N-acetyltransferase"/>
</dbReference>
<dbReference type="Pfam" id="PF13302">
    <property type="entry name" value="Acetyltransf_3"/>
    <property type="match status" value="2"/>
</dbReference>
<dbReference type="Proteomes" id="UP000051494">
    <property type="component" value="Unassembled WGS sequence"/>
</dbReference>
<dbReference type="RefSeq" id="WP_057625598.1">
    <property type="nucleotide sequence ID" value="NZ_LKHV02000002.1"/>
</dbReference>
<dbReference type="OrthoDB" id="9784707at2"/>
<feature type="domain" description="N-acetyltransferase" evidence="1">
    <location>
        <begin position="25"/>
        <end position="177"/>
    </location>
</feature>
<reference evidence="3" key="2">
    <citation type="journal article" date="2016" name="Genome Announc.">
        <title>Draft Genome Sequences of Two Novel Amoeba-Resistant Intranuclear Bacteria, 'Candidatus Berkiella cookevillensis' and 'Candidatus Berkiella aquae'.</title>
        <authorList>
            <person name="Mehari Y.T."/>
            <person name="Arivett B.A."/>
            <person name="Farone A.L."/>
            <person name="Gunderson J.H."/>
            <person name="Farone M.B."/>
        </authorList>
    </citation>
    <scope>NUCLEOTIDE SEQUENCE</scope>
    <source>
        <strain evidence="3">CC99</strain>
    </source>
</reference>
<dbReference type="InterPro" id="IPR016181">
    <property type="entry name" value="Acyl_CoA_acyltransferase"/>
</dbReference>
<organism evidence="2">
    <name type="scientific">Candidatus Berkiella cookevillensis</name>
    <dbReference type="NCBI Taxonomy" id="437022"/>
    <lineage>
        <taxon>Bacteria</taxon>
        <taxon>Pseudomonadati</taxon>
        <taxon>Pseudomonadota</taxon>
        <taxon>Gammaproteobacteria</taxon>
        <taxon>Candidatus Berkiellales</taxon>
        <taxon>Candidatus Berkiellaceae</taxon>
        <taxon>Candidatus Berkiella</taxon>
    </lineage>
</organism>
<name>A0A0Q9Y8X0_9GAMM</name>
<dbReference type="PANTHER" id="PTHR43441">
    <property type="entry name" value="RIBOSOMAL-PROTEIN-SERINE ACETYLTRANSFERASE"/>
    <property type="match status" value="1"/>
</dbReference>
<dbReference type="PROSITE" id="PS51186">
    <property type="entry name" value="GNAT"/>
    <property type="match status" value="2"/>
</dbReference>
<sequence>MNIYSLQQIETPRLSIRPIQMGDEIGLSKAINSSLPTLQRWMPWSKDPSFKTTQAFVQQSVNAWQAEQSQEFPMVVIHKADNKIIAASGYNEKSDLKKSYYEVGYWIDTHYQGQGFVTEIANALTRYALIALNANRVQICTQEENEKSIAVAYRCGYQLDAIMQNYCIDCLSGLAANSLLFSCCDITQLPSLDITWQHKERPKIPYVKAITPLDNQPPKALPRLSTQNLKLLPPHITNANKLYAAVIGSLTELSPWFSWASADLTLPNIEQHLHEGAQAARDIYSHDHLFYIVWDHNGDSILGEVWLKILDWSYPASIMINYWFDTQHIGKGLATETIAELVKYSFSELKARRVQLQIATNNTHSIQLANRLGFSHEGTLAKHTKNFVTQEISSSEMFSITTLRNLKA</sequence>
<dbReference type="GO" id="GO:1990189">
    <property type="term" value="F:protein N-terminal-serine acetyltransferase activity"/>
    <property type="evidence" value="ECO:0007669"/>
    <property type="project" value="TreeGrafter"/>
</dbReference>
<keyword evidence="2" id="KW-0012">Acyltransferase</keyword>
<reference evidence="3" key="3">
    <citation type="submission" date="2021-06" db="EMBL/GenBank/DDBJ databases">
        <title>Genomic Description and Analysis of Intracellular Bacteria, Candidatus Berkiella cookevillensis and Candidatus Berkiella aquae.</title>
        <authorList>
            <person name="Kidane D.T."/>
            <person name="Mehari Y.T."/>
            <person name="Rice F.C."/>
            <person name="Arivett B.A."/>
            <person name="Farone A.L."/>
            <person name="Berk S.G."/>
            <person name="Farone M.B."/>
        </authorList>
    </citation>
    <scope>NUCLEOTIDE SEQUENCE</scope>
    <source>
        <strain evidence="3">CC99</strain>
    </source>
</reference>
<dbReference type="EC" id="2.3.1.-" evidence="2"/>
<accession>A0A0Q9Y8X0</accession>
<keyword evidence="2" id="KW-0808">Transferase</keyword>
<evidence type="ECO:0000313" key="2">
    <source>
        <dbReference type="EMBL" id="KRG17229.1"/>
    </source>
</evidence>
<dbReference type="Gene3D" id="3.40.630.30">
    <property type="match status" value="2"/>
</dbReference>
<reference evidence="2" key="1">
    <citation type="submission" date="2015-09" db="EMBL/GenBank/DDBJ databases">
        <title>Draft Genome Sequences of Two Novel Amoeba-resistant Intranuclear Bacteria, Candidatus Berkiella cookevillensis and Candidatus Berkiella aquae.</title>
        <authorList>
            <person name="Mehari Y.T."/>
            <person name="Arivett B.A."/>
            <person name="Farone A.L."/>
            <person name="Gunderson J.H."/>
            <person name="Farone M.B."/>
        </authorList>
    </citation>
    <scope>NUCLEOTIDE SEQUENCE [LARGE SCALE GENOMIC DNA]</scope>
    <source>
        <strain evidence="2">CC99</strain>
    </source>
</reference>
<protein>
    <submittedName>
        <fullName evidence="3">GNAT family N-acetyltransferase</fullName>
    </submittedName>
    <submittedName>
        <fullName evidence="2">Putative ribosomal N-acetyltransferase YdaF</fullName>
        <ecNumber evidence="2">2.3.1.-</ecNumber>
    </submittedName>
</protein>
<dbReference type="EMBL" id="LKHV01000023">
    <property type="protein sequence ID" value="KRG17229.1"/>
    <property type="molecule type" value="Genomic_DNA"/>
</dbReference>
<dbReference type="SUPFAM" id="SSF55729">
    <property type="entry name" value="Acyl-CoA N-acyltransferases (Nat)"/>
    <property type="match status" value="2"/>
</dbReference>
<comment type="caution">
    <text evidence="2">The sequence shown here is derived from an EMBL/GenBank/DDBJ whole genome shotgun (WGS) entry which is preliminary data.</text>
</comment>
<dbReference type="STRING" id="437022.CC99x_02516"/>
<dbReference type="PANTHER" id="PTHR43441:SF3">
    <property type="entry name" value="ACETYLTRANSFERASE"/>
    <property type="match status" value="1"/>
</dbReference>
<gene>
    <name evidence="2" type="primary">ydaF_2</name>
    <name evidence="3" type="ORF">CC99x_012665</name>
    <name evidence="2" type="ORF">CC99x_02516</name>
</gene>
<proteinExistence type="predicted"/>
<feature type="domain" description="N-acetyltransferase" evidence="1">
    <location>
        <begin position="251"/>
        <end position="399"/>
    </location>
</feature>
<dbReference type="EMBL" id="LKHV02000002">
    <property type="protein sequence ID" value="MCS5709751.1"/>
    <property type="molecule type" value="Genomic_DNA"/>
</dbReference>
<dbReference type="InterPro" id="IPR000182">
    <property type="entry name" value="GNAT_dom"/>
</dbReference>
<evidence type="ECO:0000313" key="3">
    <source>
        <dbReference type="EMBL" id="MCS5709751.1"/>
    </source>
</evidence>
<dbReference type="AlphaFoldDB" id="A0A0Q9Y8X0"/>
<dbReference type="GO" id="GO:0008999">
    <property type="term" value="F:protein-N-terminal-alanine acetyltransferase activity"/>
    <property type="evidence" value="ECO:0007669"/>
    <property type="project" value="TreeGrafter"/>
</dbReference>
<evidence type="ECO:0000313" key="4">
    <source>
        <dbReference type="Proteomes" id="UP000051494"/>
    </source>
</evidence>
<dbReference type="GO" id="GO:0005737">
    <property type="term" value="C:cytoplasm"/>
    <property type="evidence" value="ECO:0007669"/>
    <property type="project" value="TreeGrafter"/>
</dbReference>
<evidence type="ECO:0000259" key="1">
    <source>
        <dbReference type="PROSITE" id="PS51186"/>
    </source>
</evidence>